<protein>
    <recommendedName>
        <fullName evidence="4">Mating channel protein</fullName>
    </recommendedName>
</protein>
<dbReference type="EMBL" id="JAIVGD010000018">
    <property type="protein sequence ID" value="KAH0755678.1"/>
    <property type="molecule type" value="Genomic_DNA"/>
</dbReference>
<organism evidence="2 3">
    <name type="scientific">Solanum tuberosum</name>
    <name type="common">Potato</name>
    <dbReference type="NCBI Taxonomy" id="4113"/>
    <lineage>
        <taxon>Eukaryota</taxon>
        <taxon>Viridiplantae</taxon>
        <taxon>Streptophyta</taxon>
        <taxon>Embryophyta</taxon>
        <taxon>Tracheophyta</taxon>
        <taxon>Spermatophyta</taxon>
        <taxon>Magnoliopsida</taxon>
        <taxon>eudicotyledons</taxon>
        <taxon>Gunneridae</taxon>
        <taxon>Pentapetalae</taxon>
        <taxon>asterids</taxon>
        <taxon>lamiids</taxon>
        <taxon>Solanales</taxon>
        <taxon>Solanaceae</taxon>
        <taxon>Solanoideae</taxon>
        <taxon>Solaneae</taxon>
        <taxon>Solanum</taxon>
    </lineage>
</organism>
<name>A0ABQ7UX01_SOLTU</name>
<evidence type="ECO:0000256" key="1">
    <source>
        <dbReference type="SAM" id="MobiDB-lite"/>
    </source>
</evidence>
<proteinExistence type="predicted"/>
<feature type="region of interest" description="Disordered" evidence="1">
    <location>
        <begin position="1"/>
        <end position="119"/>
    </location>
</feature>
<feature type="compositionally biased region" description="Low complexity" evidence="1">
    <location>
        <begin position="99"/>
        <end position="110"/>
    </location>
</feature>
<reference evidence="2 3" key="1">
    <citation type="journal article" date="2021" name="bioRxiv">
        <title>Chromosome-scale and haplotype-resolved genome assembly of a tetraploid potato cultivar.</title>
        <authorList>
            <person name="Sun H."/>
            <person name="Jiao W.-B."/>
            <person name="Krause K."/>
            <person name="Campoy J.A."/>
            <person name="Goel M."/>
            <person name="Folz-Donahue K."/>
            <person name="Kukat C."/>
            <person name="Huettel B."/>
            <person name="Schneeberger K."/>
        </authorList>
    </citation>
    <scope>NUCLEOTIDE SEQUENCE [LARGE SCALE GENOMIC DNA]</scope>
    <source>
        <strain evidence="2">SolTubOtavaFocal</strain>
        <tissue evidence="2">Leaves</tissue>
    </source>
</reference>
<comment type="caution">
    <text evidence="2">The sequence shown here is derived from an EMBL/GenBank/DDBJ whole genome shotgun (WGS) entry which is preliminary data.</text>
</comment>
<feature type="compositionally biased region" description="Basic and acidic residues" evidence="1">
    <location>
        <begin position="22"/>
        <end position="50"/>
    </location>
</feature>
<dbReference type="Proteomes" id="UP000826656">
    <property type="component" value="Unassembled WGS sequence"/>
</dbReference>
<evidence type="ECO:0000313" key="3">
    <source>
        <dbReference type="Proteomes" id="UP000826656"/>
    </source>
</evidence>
<keyword evidence="3" id="KW-1185">Reference proteome</keyword>
<accession>A0ABQ7UX01</accession>
<evidence type="ECO:0000313" key="2">
    <source>
        <dbReference type="EMBL" id="KAH0755678.1"/>
    </source>
</evidence>
<feature type="compositionally biased region" description="Basic and acidic residues" evidence="1">
    <location>
        <begin position="86"/>
        <end position="98"/>
    </location>
</feature>
<sequence length="119" mass="13782">MEKVGQDQQQRNEQTSQSHQAKGKEVQTAELSKQESNQHHKDKEGQKDQNKTINQQGGTSRLQQDNNRANEEYQNNFPRISNNYARYDHNLQKNRKVDNQVNNNVAQGNVKHPDSQQQG</sequence>
<feature type="compositionally biased region" description="Polar residues" evidence="1">
    <location>
        <begin position="1"/>
        <end position="20"/>
    </location>
</feature>
<feature type="compositionally biased region" description="Polar residues" evidence="1">
    <location>
        <begin position="51"/>
        <end position="84"/>
    </location>
</feature>
<evidence type="ECO:0008006" key="4">
    <source>
        <dbReference type="Google" id="ProtNLM"/>
    </source>
</evidence>
<gene>
    <name evidence="2" type="ORF">KY290_025948</name>
</gene>